<dbReference type="Proteomes" id="UP000501421">
    <property type="component" value="Chromosome"/>
</dbReference>
<sequence>MALQSVIQQIFCLMNKDWSKYNNDERNNMSKNLDELSVLLMSEIDRAISIESLESAIKFENEHYFLPIPCVIKLYQKLILLNHTNKPYYEGLVDYLLLYGPDWEEEANKITNLIEKERFETARDYVQSISYYKEFNNCR</sequence>
<gene>
    <name evidence="1" type="ORF">GsuE55_34470</name>
</gene>
<dbReference type="AlphaFoldDB" id="A0A679G0J0"/>
<protein>
    <submittedName>
        <fullName evidence="1">Uncharacterized protein</fullName>
    </submittedName>
</protein>
<reference evidence="2" key="1">
    <citation type="journal article" date="2020" name="Microbiol. Resour. Announc.">
        <title>Complete Genome Sequence of Geobacillus sp. Strain E55-1, Isolated from Mine Geyser in Japan.</title>
        <authorList>
            <person name="Miyazaki K."/>
            <person name="Hase E."/>
            <person name="Tokito N."/>
        </authorList>
    </citation>
    <scope>NUCLEOTIDE SEQUENCE [LARGE SCALE GENOMIC DNA]</scope>
    <source>
        <strain evidence="2">E55-1</strain>
    </source>
</reference>
<evidence type="ECO:0000313" key="1">
    <source>
        <dbReference type="EMBL" id="BBW98614.1"/>
    </source>
</evidence>
<evidence type="ECO:0000313" key="2">
    <source>
        <dbReference type="Proteomes" id="UP000501421"/>
    </source>
</evidence>
<name>A0A679G0J0_9BACL</name>
<organism evidence="1 2">
    <name type="scientific">Geobacillus subterraneus</name>
    <dbReference type="NCBI Taxonomy" id="129338"/>
    <lineage>
        <taxon>Bacteria</taxon>
        <taxon>Bacillati</taxon>
        <taxon>Bacillota</taxon>
        <taxon>Bacilli</taxon>
        <taxon>Bacillales</taxon>
        <taxon>Anoxybacillaceae</taxon>
        <taxon>Geobacillus</taxon>
    </lineage>
</organism>
<dbReference type="EMBL" id="AP022557">
    <property type="protein sequence ID" value="BBW98614.1"/>
    <property type="molecule type" value="Genomic_DNA"/>
</dbReference>
<accession>A0A679G0J0</accession>
<keyword evidence="2" id="KW-1185">Reference proteome</keyword>
<dbReference type="RefSeq" id="WP_033844598.1">
    <property type="nucleotide sequence ID" value="NZ_AP022557.1"/>
</dbReference>
<proteinExistence type="predicted"/>